<dbReference type="InterPro" id="IPR013751">
    <property type="entry name" value="ACP_syn_III_N"/>
</dbReference>
<evidence type="ECO:0000256" key="3">
    <source>
        <dbReference type="ARBA" id="ARBA00012333"/>
    </source>
</evidence>
<evidence type="ECO:0000256" key="8">
    <source>
        <dbReference type="ARBA" id="ARBA00023160"/>
    </source>
</evidence>
<evidence type="ECO:0000256" key="1">
    <source>
        <dbReference type="ARBA" id="ARBA00005194"/>
    </source>
</evidence>
<gene>
    <name evidence="14" type="ORF">Ctob_004088</name>
</gene>
<dbReference type="NCBIfam" id="TIGR00747">
    <property type="entry name" value="fabH"/>
    <property type="match status" value="1"/>
</dbReference>
<evidence type="ECO:0000256" key="9">
    <source>
        <dbReference type="ARBA" id="ARBA00052419"/>
    </source>
</evidence>
<evidence type="ECO:0000313" key="15">
    <source>
        <dbReference type="Proteomes" id="UP000037460"/>
    </source>
</evidence>
<comment type="function">
    <text evidence="10">Catalyzes the condensation reaction of fatty acid synthesis by the addition to an acyl acceptor of two carbons from malonyl-ACP. KAS III catalyzes the first condensation reaction which initiates fatty acid synthesis and may therefore play a role in governing the total rate of fatty acid production. Possesses both acetoacetyl-ACP synthase and acetyl transacylase activities.</text>
</comment>
<evidence type="ECO:0000256" key="2">
    <source>
        <dbReference type="ARBA" id="ARBA00008642"/>
    </source>
</evidence>
<dbReference type="Pfam" id="PF08545">
    <property type="entry name" value="ACP_syn_III"/>
    <property type="match status" value="1"/>
</dbReference>
<proteinExistence type="inferred from homology"/>
<name>A0A0M0JBU9_9EUKA</name>
<dbReference type="PANTHER" id="PTHR43091">
    <property type="entry name" value="3-OXOACYL-[ACYL-CARRIER-PROTEIN] SYNTHASE"/>
    <property type="match status" value="1"/>
</dbReference>
<organism evidence="14 15">
    <name type="scientific">Chrysochromulina tobinii</name>
    <dbReference type="NCBI Taxonomy" id="1460289"/>
    <lineage>
        <taxon>Eukaryota</taxon>
        <taxon>Haptista</taxon>
        <taxon>Haptophyta</taxon>
        <taxon>Prymnesiophyceae</taxon>
        <taxon>Prymnesiales</taxon>
        <taxon>Chrysochromulinaceae</taxon>
        <taxon>Chrysochromulina</taxon>
    </lineage>
</organism>
<comment type="catalytic activity">
    <reaction evidence="9">
        <text>malonyl-[ACP] + acetyl-CoA + H(+) = 3-oxobutanoyl-[ACP] + CO2 + CoA</text>
        <dbReference type="Rhea" id="RHEA:12080"/>
        <dbReference type="Rhea" id="RHEA-COMP:9623"/>
        <dbReference type="Rhea" id="RHEA-COMP:9625"/>
        <dbReference type="ChEBI" id="CHEBI:15378"/>
        <dbReference type="ChEBI" id="CHEBI:16526"/>
        <dbReference type="ChEBI" id="CHEBI:57287"/>
        <dbReference type="ChEBI" id="CHEBI:57288"/>
        <dbReference type="ChEBI" id="CHEBI:78449"/>
        <dbReference type="ChEBI" id="CHEBI:78450"/>
        <dbReference type="EC" id="2.3.1.180"/>
    </reaction>
</comment>
<keyword evidence="4" id="KW-0444">Lipid biosynthesis</keyword>
<keyword evidence="7" id="KW-0443">Lipid metabolism</keyword>
<dbReference type="OrthoDB" id="428487at2759"/>
<dbReference type="CDD" id="cd00830">
    <property type="entry name" value="KAS_III"/>
    <property type="match status" value="1"/>
</dbReference>
<dbReference type="HAMAP" id="MF_01815">
    <property type="entry name" value="FabH"/>
    <property type="match status" value="1"/>
</dbReference>
<sequence length="382" mass="39636">MVAASRAFRSIALLISLSSCAGFLLAGAPSTPVQRRERRAGGVVAAHGELRASIIGIGAAAPERRVPNSELEKVVDTSDEWISQRTGISCRHLIAPDQGLADLASKAAKEALEHAGVDPLEVGLVIMATSSPDDLFGDAAFVARSVGATNAVAFDLTAACSGFLFGINTASQFLHNGAYKTAIVIGADALSRWVDWTDRNTCVLFGDGAGAVVLQQTAAGQPAGILGYEMHSNGAGRSDLNLGYNGESKDLGTTIPATVTKGAYTPIAMNGKEVYKFATTCVPEVLKEALDNAGLTADDVDWLLLHQANIRIMETVAKKLGIPMEKVITNLAEYGNTSAGSIPLALNEAVKAGKVKPGDVIACAGFGAGLSWGSAIIRWSGK</sequence>
<dbReference type="Proteomes" id="UP000037460">
    <property type="component" value="Unassembled WGS sequence"/>
</dbReference>
<dbReference type="GO" id="GO:0006633">
    <property type="term" value="P:fatty acid biosynthetic process"/>
    <property type="evidence" value="ECO:0007669"/>
    <property type="project" value="UniProtKB-KW"/>
</dbReference>
<keyword evidence="6" id="KW-0276">Fatty acid metabolism</keyword>
<reference evidence="15" key="1">
    <citation type="journal article" date="2015" name="PLoS Genet.">
        <title>Genome Sequence and Transcriptome Analyses of Chrysochromulina tobin: Metabolic Tools for Enhanced Algal Fitness in the Prominent Order Prymnesiales (Haptophyceae).</title>
        <authorList>
            <person name="Hovde B.T."/>
            <person name="Deodato C.R."/>
            <person name="Hunsperger H.M."/>
            <person name="Ryken S.A."/>
            <person name="Yost W."/>
            <person name="Jha R.K."/>
            <person name="Patterson J."/>
            <person name="Monnat R.J. Jr."/>
            <person name="Barlow S.B."/>
            <person name="Starkenburg S.R."/>
            <person name="Cattolico R.A."/>
        </authorList>
    </citation>
    <scope>NUCLEOTIDE SEQUENCE</scope>
    <source>
        <strain evidence="15">CCMP291</strain>
    </source>
</reference>
<dbReference type="Gene3D" id="3.40.47.10">
    <property type="match status" value="1"/>
</dbReference>
<dbReference type="PANTHER" id="PTHR43091:SF1">
    <property type="entry name" value="BETA-KETOACYL-[ACYL-CARRIER-PROTEIN] SYNTHASE III, CHLOROPLASTIC"/>
    <property type="match status" value="1"/>
</dbReference>
<dbReference type="NCBIfam" id="NF006829">
    <property type="entry name" value="PRK09352.1"/>
    <property type="match status" value="1"/>
</dbReference>
<dbReference type="FunFam" id="3.40.47.10:FF:000004">
    <property type="entry name" value="3-oxoacyl-[acyl-carrier-protein] synthase 3"/>
    <property type="match status" value="1"/>
</dbReference>
<dbReference type="InterPro" id="IPR013747">
    <property type="entry name" value="ACP_syn_III_C"/>
</dbReference>
<keyword evidence="15" id="KW-1185">Reference proteome</keyword>
<evidence type="ECO:0000256" key="6">
    <source>
        <dbReference type="ARBA" id="ARBA00022832"/>
    </source>
</evidence>
<evidence type="ECO:0000313" key="14">
    <source>
        <dbReference type="EMBL" id="KOO24051.1"/>
    </source>
</evidence>
<keyword evidence="5" id="KW-0808">Transferase</keyword>
<keyword evidence="8" id="KW-0275">Fatty acid biosynthesis</keyword>
<comment type="similarity">
    <text evidence="2">Belongs to the thiolase-like superfamily. FabH family.</text>
</comment>
<feature type="domain" description="Beta-ketoacyl-[acyl-carrier-protein] synthase III N-terminal" evidence="13">
    <location>
        <begin position="154"/>
        <end position="234"/>
    </location>
</feature>
<dbReference type="InterPro" id="IPR016039">
    <property type="entry name" value="Thiolase-like"/>
</dbReference>
<dbReference type="PROSITE" id="PS51257">
    <property type="entry name" value="PROKAR_LIPOPROTEIN"/>
    <property type="match status" value="1"/>
</dbReference>
<comment type="pathway">
    <text evidence="1">Lipid metabolism; fatty acid biosynthesis.</text>
</comment>
<dbReference type="EC" id="2.3.1.180" evidence="3"/>
<dbReference type="SUPFAM" id="SSF53901">
    <property type="entry name" value="Thiolase-like"/>
    <property type="match status" value="1"/>
</dbReference>
<evidence type="ECO:0000256" key="10">
    <source>
        <dbReference type="ARBA" id="ARBA00057449"/>
    </source>
</evidence>
<evidence type="ECO:0000259" key="12">
    <source>
        <dbReference type="Pfam" id="PF08541"/>
    </source>
</evidence>
<dbReference type="GO" id="GO:0004315">
    <property type="term" value="F:3-oxoacyl-[acyl-carrier-protein] synthase activity"/>
    <property type="evidence" value="ECO:0007669"/>
    <property type="project" value="InterPro"/>
</dbReference>
<comment type="caution">
    <text evidence="14">The sequence shown here is derived from an EMBL/GenBank/DDBJ whole genome shotgun (WGS) entry which is preliminary data.</text>
</comment>
<feature type="chain" id="PRO_5005601758" description="beta-ketoacyl-[acyl-carrier-protein] synthase III" evidence="11">
    <location>
        <begin position="23"/>
        <end position="382"/>
    </location>
</feature>
<dbReference type="GO" id="GO:0033818">
    <property type="term" value="F:beta-ketoacyl-acyl-carrier-protein synthase III activity"/>
    <property type="evidence" value="ECO:0007669"/>
    <property type="project" value="UniProtKB-EC"/>
</dbReference>
<keyword evidence="11" id="KW-0732">Signal</keyword>
<dbReference type="EMBL" id="JWZX01003132">
    <property type="protein sequence ID" value="KOO24051.1"/>
    <property type="molecule type" value="Genomic_DNA"/>
</dbReference>
<accession>A0A0M0JBU9</accession>
<protein>
    <recommendedName>
        <fullName evidence="3">beta-ketoacyl-[acyl-carrier-protein] synthase III</fullName>
        <ecNumber evidence="3">2.3.1.180</ecNumber>
    </recommendedName>
</protein>
<evidence type="ECO:0000256" key="5">
    <source>
        <dbReference type="ARBA" id="ARBA00022679"/>
    </source>
</evidence>
<feature type="domain" description="Beta-ketoacyl-[acyl-carrier-protein] synthase III C-terminal" evidence="12">
    <location>
        <begin position="290"/>
        <end position="379"/>
    </location>
</feature>
<dbReference type="Pfam" id="PF08541">
    <property type="entry name" value="ACP_syn_III_C"/>
    <property type="match status" value="1"/>
</dbReference>
<dbReference type="AlphaFoldDB" id="A0A0M0JBU9"/>
<evidence type="ECO:0000259" key="13">
    <source>
        <dbReference type="Pfam" id="PF08545"/>
    </source>
</evidence>
<dbReference type="InterPro" id="IPR004655">
    <property type="entry name" value="FabH"/>
</dbReference>
<feature type="signal peptide" evidence="11">
    <location>
        <begin position="1"/>
        <end position="22"/>
    </location>
</feature>
<evidence type="ECO:0000256" key="4">
    <source>
        <dbReference type="ARBA" id="ARBA00022516"/>
    </source>
</evidence>
<evidence type="ECO:0000256" key="11">
    <source>
        <dbReference type="SAM" id="SignalP"/>
    </source>
</evidence>
<evidence type="ECO:0000256" key="7">
    <source>
        <dbReference type="ARBA" id="ARBA00023098"/>
    </source>
</evidence>